<accession>A0ABQ9DI77</accession>
<gene>
    <name evidence="2" type="ORF">WISP_50967</name>
</gene>
<feature type="region of interest" description="Disordered" evidence="1">
    <location>
        <begin position="1"/>
        <end position="38"/>
    </location>
</feature>
<keyword evidence="3" id="KW-1185">Reference proteome</keyword>
<name>A0ABQ9DI77_9PASS</name>
<evidence type="ECO:0000313" key="2">
    <source>
        <dbReference type="EMBL" id="KAJ7419950.1"/>
    </source>
</evidence>
<protein>
    <submittedName>
        <fullName evidence="2">Uncharacterized protein</fullName>
    </submittedName>
</protein>
<dbReference type="Proteomes" id="UP001145742">
    <property type="component" value="Unassembled WGS sequence"/>
</dbReference>
<dbReference type="EMBL" id="WHWB01033427">
    <property type="protein sequence ID" value="KAJ7419950.1"/>
    <property type="molecule type" value="Genomic_DNA"/>
</dbReference>
<organism evidence="2 3">
    <name type="scientific">Willisornis vidua</name>
    <name type="common">Xingu scale-backed antbird</name>
    <dbReference type="NCBI Taxonomy" id="1566151"/>
    <lineage>
        <taxon>Eukaryota</taxon>
        <taxon>Metazoa</taxon>
        <taxon>Chordata</taxon>
        <taxon>Craniata</taxon>
        <taxon>Vertebrata</taxon>
        <taxon>Euteleostomi</taxon>
        <taxon>Archelosauria</taxon>
        <taxon>Archosauria</taxon>
        <taxon>Dinosauria</taxon>
        <taxon>Saurischia</taxon>
        <taxon>Theropoda</taxon>
        <taxon>Coelurosauria</taxon>
        <taxon>Aves</taxon>
        <taxon>Neognathae</taxon>
        <taxon>Neoaves</taxon>
        <taxon>Telluraves</taxon>
        <taxon>Australaves</taxon>
        <taxon>Passeriformes</taxon>
        <taxon>Thamnophilidae</taxon>
        <taxon>Willisornis</taxon>
    </lineage>
</organism>
<evidence type="ECO:0000313" key="3">
    <source>
        <dbReference type="Proteomes" id="UP001145742"/>
    </source>
</evidence>
<feature type="region of interest" description="Disordered" evidence="1">
    <location>
        <begin position="107"/>
        <end position="150"/>
    </location>
</feature>
<reference evidence="2" key="1">
    <citation type="submission" date="2019-10" db="EMBL/GenBank/DDBJ databases">
        <authorList>
            <person name="Soares A.E.R."/>
            <person name="Aleixo A."/>
            <person name="Schneider P."/>
            <person name="Miyaki C.Y."/>
            <person name="Schneider M.P."/>
            <person name="Mello C."/>
            <person name="Vasconcelos A.T.R."/>
        </authorList>
    </citation>
    <scope>NUCLEOTIDE SEQUENCE</scope>
    <source>
        <tissue evidence="2">Muscle</tissue>
    </source>
</reference>
<sequence length="150" mass="16305">MTKDEGSGCNEGVPLRSGEPVVSWGASGYGGPVGREREDEPGEKQIIQLHEILELHRWSLLPPWVQALPHAMLTYCVAEALASVRCLGRGSDIFFLLHDGVQSVMPPHKHFTCQPPQSTPPTDEATMKPSPDTPQPGHDMSTCPPDCQQG</sequence>
<proteinExistence type="predicted"/>
<comment type="caution">
    <text evidence="2">The sequence shown here is derived from an EMBL/GenBank/DDBJ whole genome shotgun (WGS) entry which is preliminary data.</text>
</comment>
<evidence type="ECO:0000256" key="1">
    <source>
        <dbReference type="SAM" id="MobiDB-lite"/>
    </source>
</evidence>